<sequence length="113" mass="11807">MKAFLALMPFLLALPAVGQPILSLPLPGDAQVMAVNHSCSDGIARRVSYVTTGRNSLAIFEGVEGPSIFVQVVAASGARYVAAMQEWWVKGGEATLRDATKGEGATITCQAQG</sequence>
<accession>A0ABV6CJJ0</accession>
<evidence type="ECO:0000256" key="3">
    <source>
        <dbReference type="ARBA" id="ARBA00023139"/>
    </source>
</evidence>
<dbReference type="Proteomes" id="UP001589795">
    <property type="component" value="Unassembled WGS sequence"/>
</dbReference>
<evidence type="ECO:0000313" key="7">
    <source>
        <dbReference type="EMBL" id="MFC0200911.1"/>
    </source>
</evidence>
<reference evidence="7 8" key="1">
    <citation type="submission" date="2024-09" db="EMBL/GenBank/DDBJ databases">
        <authorList>
            <person name="Sun Q."/>
            <person name="Mori K."/>
        </authorList>
    </citation>
    <scope>NUCLEOTIDE SEQUENCE [LARGE SCALE GENOMIC DNA]</scope>
    <source>
        <strain evidence="7 8">CCM 7904</strain>
    </source>
</reference>
<evidence type="ECO:0000259" key="6">
    <source>
        <dbReference type="Pfam" id="PF09864"/>
    </source>
</evidence>
<dbReference type="InterPro" id="IPR036328">
    <property type="entry name" value="MliC_sf"/>
</dbReference>
<keyword evidence="4" id="KW-0449">Lipoprotein</keyword>
<dbReference type="SUPFAM" id="SSF141488">
    <property type="entry name" value="YdhA-like"/>
    <property type="match status" value="1"/>
</dbReference>
<evidence type="ECO:0000313" key="8">
    <source>
        <dbReference type="Proteomes" id="UP001589795"/>
    </source>
</evidence>
<dbReference type="Pfam" id="PF09864">
    <property type="entry name" value="MliC"/>
    <property type="match status" value="1"/>
</dbReference>
<evidence type="ECO:0000256" key="1">
    <source>
        <dbReference type="ARBA" id="ARBA00022729"/>
    </source>
</evidence>
<comment type="caution">
    <text evidence="7">The sequence shown here is derived from an EMBL/GenBank/DDBJ whole genome shotgun (WGS) entry which is preliminary data.</text>
</comment>
<keyword evidence="1 5" id="KW-0732">Signal</keyword>
<keyword evidence="3" id="KW-0564">Palmitate</keyword>
<feature type="chain" id="PRO_5045572602" evidence="5">
    <location>
        <begin position="19"/>
        <end position="113"/>
    </location>
</feature>
<evidence type="ECO:0000256" key="2">
    <source>
        <dbReference type="ARBA" id="ARBA00023136"/>
    </source>
</evidence>
<protein>
    <submittedName>
        <fullName evidence="7">MliC family protein</fullName>
    </submittedName>
</protein>
<feature type="signal peptide" evidence="5">
    <location>
        <begin position="1"/>
        <end position="18"/>
    </location>
</feature>
<evidence type="ECO:0000256" key="5">
    <source>
        <dbReference type="SAM" id="SignalP"/>
    </source>
</evidence>
<dbReference type="RefSeq" id="WP_265507855.1">
    <property type="nucleotide sequence ID" value="NZ_JAOTBE010000045.1"/>
</dbReference>
<gene>
    <name evidence="7" type="ORF">ACFFIZ_11455</name>
</gene>
<proteinExistence type="predicted"/>
<dbReference type="InterPro" id="IPR018660">
    <property type="entry name" value="MliC"/>
</dbReference>
<dbReference type="Gene3D" id="2.40.128.200">
    <property type="match status" value="1"/>
</dbReference>
<dbReference type="EMBL" id="JBHLWQ010000105">
    <property type="protein sequence ID" value="MFC0200911.1"/>
    <property type="molecule type" value="Genomic_DNA"/>
</dbReference>
<feature type="domain" description="C-type lysozyme inhibitor" evidence="6">
    <location>
        <begin position="39"/>
        <end position="101"/>
    </location>
</feature>
<name>A0ABV6CJJ0_9RHOB</name>
<organism evidence="7 8">
    <name type="scientific">Paracoccus rhizosphaerae</name>
    <dbReference type="NCBI Taxonomy" id="1133347"/>
    <lineage>
        <taxon>Bacteria</taxon>
        <taxon>Pseudomonadati</taxon>
        <taxon>Pseudomonadota</taxon>
        <taxon>Alphaproteobacteria</taxon>
        <taxon>Rhodobacterales</taxon>
        <taxon>Paracoccaceae</taxon>
        <taxon>Paracoccus</taxon>
    </lineage>
</organism>
<keyword evidence="8" id="KW-1185">Reference proteome</keyword>
<evidence type="ECO:0000256" key="4">
    <source>
        <dbReference type="ARBA" id="ARBA00023288"/>
    </source>
</evidence>
<keyword evidence="2" id="KW-0472">Membrane</keyword>